<organism evidence="6 7">
    <name type="scientific">Planosporangium flavigriseum</name>
    <dbReference type="NCBI Taxonomy" id="373681"/>
    <lineage>
        <taxon>Bacteria</taxon>
        <taxon>Bacillati</taxon>
        <taxon>Actinomycetota</taxon>
        <taxon>Actinomycetes</taxon>
        <taxon>Micromonosporales</taxon>
        <taxon>Micromonosporaceae</taxon>
        <taxon>Planosporangium</taxon>
    </lineage>
</organism>
<dbReference type="AlphaFoldDB" id="A0A8J3M403"/>
<keyword evidence="7" id="KW-1185">Reference proteome</keyword>
<sequence length="301" mass="32010">MKKLLAVTLGMLTAIGGFVDIGDFVASSQAGSRFGMSLAWVLALGVLGICSYAEMAGRVTAISQRAVFDLVRERLGPRVALVNLGAAFLVTIITLGAEIGGVALALELATSIHYLLWVPIVGFVLWLVLWRLKFQTLERVFALLGLALIVFLVALVHLGTDWRGMWQQATHPVPADGEDWSTYGYFAVALFASALTPYEVFFFSSGGVEEKWGSGDLPIMRVNVLVGFPVGALLSLGIMATAATVFHPLRVQINSVGQAVLPIALGLGKIGLAGPPASTRCSWSASCSASWHCSPRSTRCS</sequence>
<feature type="transmembrane region" description="Helical" evidence="5">
    <location>
        <begin position="38"/>
        <end position="59"/>
    </location>
</feature>
<evidence type="ECO:0000256" key="5">
    <source>
        <dbReference type="SAM" id="Phobius"/>
    </source>
</evidence>
<evidence type="ECO:0000256" key="2">
    <source>
        <dbReference type="ARBA" id="ARBA00022692"/>
    </source>
</evidence>
<keyword evidence="3 5" id="KW-1133">Transmembrane helix</keyword>
<dbReference type="InterPro" id="IPR001046">
    <property type="entry name" value="NRAMP_fam"/>
</dbReference>
<comment type="subcellular location">
    <subcellularLocation>
        <location evidence="1">Membrane</location>
        <topology evidence="1">Multi-pass membrane protein</topology>
    </subcellularLocation>
</comment>
<gene>
    <name evidence="6" type="ORF">Pfl04_49040</name>
</gene>
<name>A0A8J3M403_9ACTN</name>
<keyword evidence="2 5" id="KW-0812">Transmembrane</keyword>
<feature type="transmembrane region" description="Helical" evidence="5">
    <location>
        <begin position="141"/>
        <end position="160"/>
    </location>
</feature>
<evidence type="ECO:0000313" key="7">
    <source>
        <dbReference type="Proteomes" id="UP000653674"/>
    </source>
</evidence>
<reference evidence="6" key="1">
    <citation type="submission" date="2021-01" db="EMBL/GenBank/DDBJ databases">
        <title>Whole genome shotgun sequence of Planosporangium flavigriseum NBRC 105377.</title>
        <authorList>
            <person name="Komaki H."/>
            <person name="Tamura T."/>
        </authorList>
    </citation>
    <scope>NUCLEOTIDE SEQUENCE</scope>
    <source>
        <strain evidence="6">NBRC 105377</strain>
    </source>
</reference>
<feature type="transmembrane region" description="Helical" evidence="5">
    <location>
        <begin position="112"/>
        <end position="129"/>
    </location>
</feature>
<protein>
    <recommendedName>
        <fullName evidence="8">Natural resistance-associated macrophage protein</fullName>
    </recommendedName>
</protein>
<feature type="transmembrane region" description="Helical" evidence="5">
    <location>
        <begin position="80"/>
        <end position="106"/>
    </location>
</feature>
<feature type="transmembrane region" description="Helical" evidence="5">
    <location>
        <begin position="180"/>
        <end position="203"/>
    </location>
</feature>
<evidence type="ECO:0000256" key="4">
    <source>
        <dbReference type="ARBA" id="ARBA00023136"/>
    </source>
</evidence>
<proteinExistence type="predicted"/>
<feature type="transmembrane region" description="Helical" evidence="5">
    <location>
        <begin position="224"/>
        <end position="246"/>
    </location>
</feature>
<dbReference type="GO" id="GO:0016020">
    <property type="term" value="C:membrane"/>
    <property type="evidence" value="ECO:0007669"/>
    <property type="project" value="UniProtKB-SubCell"/>
</dbReference>
<dbReference type="RefSeq" id="WP_239075730.1">
    <property type="nucleotide sequence ID" value="NZ_BAAAQJ010000043.1"/>
</dbReference>
<evidence type="ECO:0008006" key="8">
    <source>
        <dbReference type="Google" id="ProtNLM"/>
    </source>
</evidence>
<keyword evidence="4 5" id="KW-0472">Membrane</keyword>
<evidence type="ECO:0000256" key="1">
    <source>
        <dbReference type="ARBA" id="ARBA00004141"/>
    </source>
</evidence>
<evidence type="ECO:0000256" key="3">
    <source>
        <dbReference type="ARBA" id="ARBA00022989"/>
    </source>
</evidence>
<dbReference type="Pfam" id="PF01566">
    <property type="entry name" value="Nramp"/>
    <property type="match status" value="1"/>
</dbReference>
<dbReference type="EMBL" id="BONU01000058">
    <property type="protein sequence ID" value="GIG76500.1"/>
    <property type="molecule type" value="Genomic_DNA"/>
</dbReference>
<comment type="caution">
    <text evidence="6">The sequence shown here is derived from an EMBL/GenBank/DDBJ whole genome shotgun (WGS) entry which is preliminary data.</text>
</comment>
<evidence type="ECO:0000313" key="6">
    <source>
        <dbReference type="EMBL" id="GIG76500.1"/>
    </source>
</evidence>
<dbReference type="GO" id="GO:0046873">
    <property type="term" value="F:metal ion transmembrane transporter activity"/>
    <property type="evidence" value="ECO:0007669"/>
    <property type="project" value="InterPro"/>
</dbReference>
<dbReference type="Proteomes" id="UP000653674">
    <property type="component" value="Unassembled WGS sequence"/>
</dbReference>
<accession>A0A8J3M403</accession>